<dbReference type="Pfam" id="PF00169">
    <property type="entry name" value="PH"/>
    <property type="match status" value="1"/>
</dbReference>
<dbReference type="InterPro" id="IPR022812">
    <property type="entry name" value="Dynamin"/>
</dbReference>
<dbReference type="GO" id="GO:0005874">
    <property type="term" value="C:microtubule"/>
    <property type="evidence" value="ECO:0007669"/>
    <property type="project" value="UniProtKB-KW"/>
</dbReference>
<dbReference type="SMART" id="SM00302">
    <property type="entry name" value="GED"/>
    <property type="match status" value="1"/>
</dbReference>
<evidence type="ECO:0000256" key="2">
    <source>
        <dbReference type="ARBA" id="ARBA00022583"/>
    </source>
</evidence>
<dbReference type="PANTHER" id="PTHR11566:SF21">
    <property type="entry name" value="DYNAMIN RELATED PROTEIN 1, ISOFORM A"/>
    <property type="match status" value="1"/>
</dbReference>
<sequence>MAGDEVENDDIKRLIPIVNKLQDAFATMGSTPIDLPQIAVVGGQSSGKSSVLENIVGKSFLPRGSGIVTRRPLVLQLYNSIEEYGEFLHQPNKKYYDFEEICTEIERDTDRVCGSNKNLKNQPINLRIYSPDVLNLTLIDLPGATKVAVGDQPKDIGKQIRNMIMSYASKPNCLILAVTAANTDLANSDAIEIAKEVDPQGKRTLGVLTKLDLMDRGTDARGIFTGEDSNLPNLALGYVGVVNRSQADINERKGIANARAAEEQYFSMHPSYSDITDKLGTAYLVKKCSQMLLKHIQSVLPQLSSDLNKVIASKEKELCDMGEIANPKRSRADITQAILKFSDRFCRSIDGKLDPDGPSLTRELTGGARIEGIFNDVFAPAIGDIDILEQLGADEVQTLIRNVSGLGGSLFIPNAAFIALVTQNIQRLEDPSLQCVQLAYSEVLNIVNMISHNMPAVDKYPALKSTIVEAANQILRENYEPCNKLASTMVSMERNRVNMAHPDFIGHRDNFGEFTQEVEEEAAQGPPPPPAKTIQRTIVKEGHANKKGGNAIVLWQKRYLVMKKDGTLNYYRQLGDPEPAGVIYVPGCIVERADAMVGKRCSFQIYHPAGNIGKTFFFQLQNEAEANEWVQCLKEEAAKEPEVEGEEGADGAVGGLLGGPAPTDEEIDAIPTTRQRGLTDRIHAAIHENLGMREKVECEILFRLLYSYFEIVKKNIADQVPKAISLKLINKVKEELCARLLQEIDSEDKVKQLSAVSDENLRRNGVHTFAIASSFTGSFLLLWGSLDAWDYRYFLCIFGLFSYPATLLEIYRFAFFVIVDYNLMSKIEIRV</sequence>
<evidence type="ECO:0000256" key="5">
    <source>
        <dbReference type="ARBA" id="ARBA00022801"/>
    </source>
</evidence>
<evidence type="ECO:0000256" key="3">
    <source>
        <dbReference type="ARBA" id="ARBA00022701"/>
    </source>
</evidence>
<dbReference type="PROSITE" id="PS00410">
    <property type="entry name" value="G_DYNAMIN_1"/>
    <property type="match status" value="1"/>
</dbReference>
<comment type="similarity">
    <text evidence="8">Belongs to the TRAFAC class dynamin-like GTPase superfamily. Dynamin/Fzo/YdjA family.</text>
</comment>
<protein>
    <recommendedName>
        <fullName evidence="1">dynamin GTPase</fullName>
        <ecNumber evidence="1">3.6.5.5</ecNumber>
    </recommendedName>
</protein>
<evidence type="ECO:0000256" key="4">
    <source>
        <dbReference type="ARBA" id="ARBA00022741"/>
    </source>
</evidence>
<dbReference type="SMART" id="SM00053">
    <property type="entry name" value="DYNc"/>
    <property type="match status" value="1"/>
</dbReference>
<dbReference type="InterPro" id="IPR001401">
    <property type="entry name" value="Dynamin_GTPase"/>
</dbReference>
<keyword evidence="9" id="KW-1133">Transmembrane helix</keyword>
<dbReference type="GO" id="GO:0005525">
    <property type="term" value="F:GTP binding"/>
    <property type="evidence" value="ECO:0007669"/>
    <property type="project" value="UniProtKB-KW"/>
</dbReference>
<dbReference type="SUPFAM" id="SSF50729">
    <property type="entry name" value="PH domain-like"/>
    <property type="match status" value="1"/>
</dbReference>
<dbReference type="PRINTS" id="PR00195">
    <property type="entry name" value="DYNAMIN"/>
</dbReference>
<dbReference type="InterPro" id="IPR003130">
    <property type="entry name" value="GED"/>
</dbReference>
<dbReference type="CDD" id="cd08771">
    <property type="entry name" value="DLP_1"/>
    <property type="match status" value="1"/>
</dbReference>
<dbReference type="GO" id="GO:0016020">
    <property type="term" value="C:membrane"/>
    <property type="evidence" value="ECO:0007669"/>
    <property type="project" value="TreeGrafter"/>
</dbReference>
<dbReference type="EC" id="3.6.5.5" evidence="1"/>
<dbReference type="GO" id="GO:0006897">
    <property type="term" value="P:endocytosis"/>
    <property type="evidence" value="ECO:0007669"/>
    <property type="project" value="UniProtKB-KW"/>
</dbReference>
<evidence type="ECO:0000256" key="9">
    <source>
        <dbReference type="SAM" id="Phobius"/>
    </source>
</evidence>
<dbReference type="PANTHER" id="PTHR11566">
    <property type="entry name" value="DYNAMIN"/>
    <property type="match status" value="1"/>
</dbReference>
<evidence type="ECO:0000259" key="11">
    <source>
        <dbReference type="PROSITE" id="PS51718"/>
    </source>
</evidence>
<dbReference type="Proteomes" id="UP001165082">
    <property type="component" value="Unassembled WGS sequence"/>
</dbReference>
<dbReference type="Pfam" id="PF01031">
    <property type="entry name" value="Dynamin_M"/>
    <property type="match status" value="1"/>
</dbReference>
<feature type="domain" description="PH" evidence="10">
    <location>
        <begin position="537"/>
        <end position="638"/>
    </location>
</feature>
<dbReference type="GO" id="GO:0003924">
    <property type="term" value="F:GTPase activity"/>
    <property type="evidence" value="ECO:0007669"/>
    <property type="project" value="InterPro"/>
</dbReference>
<evidence type="ECO:0000256" key="8">
    <source>
        <dbReference type="RuleBase" id="RU003932"/>
    </source>
</evidence>
<keyword evidence="3" id="KW-0493">Microtubule</keyword>
<evidence type="ECO:0000256" key="7">
    <source>
        <dbReference type="ARBA" id="ARBA00023175"/>
    </source>
</evidence>
<dbReference type="InterPro" id="IPR011993">
    <property type="entry name" value="PH-like_dom_sf"/>
</dbReference>
<dbReference type="PROSITE" id="PS50003">
    <property type="entry name" value="PH_DOMAIN"/>
    <property type="match status" value="1"/>
</dbReference>
<reference evidence="12" key="1">
    <citation type="submission" date="2022-07" db="EMBL/GenBank/DDBJ databases">
        <title>Genome analysis of Parmales, a sister group of diatoms, reveals the evolutionary specialization of diatoms from phago-mixotrophs to photoautotrophs.</title>
        <authorList>
            <person name="Ban H."/>
            <person name="Sato S."/>
            <person name="Yoshikawa S."/>
            <person name="Kazumasa Y."/>
            <person name="Nakamura Y."/>
            <person name="Ichinomiya M."/>
            <person name="Saitoh K."/>
            <person name="Sato N."/>
            <person name="Blanc-Mathieu R."/>
            <person name="Endo H."/>
            <person name="Kuwata A."/>
            <person name="Ogata H."/>
        </authorList>
    </citation>
    <scope>NUCLEOTIDE SEQUENCE</scope>
</reference>
<comment type="caution">
    <text evidence="12">The sequence shown here is derived from an EMBL/GenBank/DDBJ whole genome shotgun (WGS) entry which is preliminary data.</text>
</comment>
<dbReference type="InterPro" id="IPR000375">
    <property type="entry name" value="Dynamin_stalk"/>
</dbReference>
<gene>
    <name evidence="12" type="ORF">TrRE_jg5894</name>
</gene>
<accession>A0A9W7G2G9</accession>
<proteinExistence type="inferred from homology"/>
<dbReference type="Gene3D" id="3.40.50.300">
    <property type="entry name" value="P-loop containing nucleotide triphosphate hydrolases"/>
    <property type="match status" value="1"/>
</dbReference>
<feature type="transmembrane region" description="Helical" evidence="9">
    <location>
        <begin position="793"/>
        <end position="818"/>
    </location>
</feature>
<keyword evidence="9" id="KW-0812">Transmembrane</keyword>
<feature type="transmembrane region" description="Helical" evidence="9">
    <location>
        <begin position="766"/>
        <end position="786"/>
    </location>
</feature>
<dbReference type="PROSITE" id="PS51718">
    <property type="entry name" value="G_DYNAMIN_2"/>
    <property type="match status" value="1"/>
</dbReference>
<keyword evidence="7" id="KW-0505">Motor protein</keyword>
<evidence type="ECO:0000313" key="12">
    <source>
        <dbReference type="EMBL" id="GMI30941.1"/>
    </source>
</evidence>
<keyword evidence="13" id="KW-1185">Reference proteome</keyword>
<dbReference type="FunFam" id="3.40.50.300:FF:000045">
    <property type="entry name" value="dynamin-1 isoform X2"/>
    <property type="match status" value="1"/>
</dbReference>
<dbReference type="SUPFAM" id="SSF52540">
    <property type="entry name" value="P-loop containing nucleoside triphosphate hydrolases"/>
    <property type="match status" value="1"/>
</dbReference>
<dbReference type="Gene3D" id="1.20.120.1240">
    <property type="entry name" value="Dynamin, middle domain"/>
    <property type="match status" value="2"/>
</dbReference>
<keyword evidence="6 8" id="KW-0342">GTP-binding</keyword>
<dbReference type="Gene3D" id="2.30.29.30">
    <property type="entry name" value="Pleckstrin-homology domain (PH domain)/Phosphotyrosine-binding domain (PTB)"/>
    <property type="match status" value="1"/>
</dbReference>
<dbReference type="OrthoDB" id="5061070at2759"/>
<dbReference type="InterPro" id="IPR045063">
    <property type="entry name" value="Dynamin_N"/>
</dbReference>
<keyword evidence="9" id="KW-0472">Membrane</keyword>
<evidence type="ECO:0000256" key="6">
    <source>
        <dbReference type="ARBA" id="ARBA00023134"/>
    </source>
</evidence>
<dbReference type="Pfam" id="PF02212">
    <property type="entry name" value="GED"/>
    <property type="match status" value="1"/>
</dbReference>
<organism evidence="12 13">
    <name type="scientific">Triparma retinervis</name>
    <dbReference type="NCBI Taxonomy" id="2557542"/>
    <lineage>
        <taxon>Eukaryota</taxon>
        <taxon>Sar</taxon>
        <taxon>Stramenopiles</taxon>
        <taxon>Ochrophyta</taxon>
        <taxon>Bolidophyceae</taxon>
        <taxon>Parmales</taxon>
        <taxon>Triparmaceae</taxon>
        <taxon>Triparma</taxon>
    </lineage>
</organism>
<keyword evidence="4 8" id="KW-0547">Nucleotide-binding</keyword>
<dbReference type="GO" id="GO:0005737">
    <property type="term" value="C:cytoplasm"/>
    <property type="evidence" value="ECO:0007669"/>
    <property type="project" value="TreeGrafter"/>
</dbReference>
<dbReference type="InterPro" id="IPR001849">
    <property type="entry name" value="PH_domain"/>
</dbReference>
<feature type="domain" description="Dynamin-type G" evidence="11">
    <location>
        <begin position="32"/>
        <end position="301"/>
    </location>
</feature>
<dbReference type="AlphaFoldDB" id="A0A9W7G2G9"/>
<keyword evidence="2" id="KW-0254">Endocytosis</keyword>
<name>A0A9W7G2G9_9STRA</name>
<evidence type="ECO:0000256" key="1">
    <source>
        <dbReference type="ARBA" id="ARBA00011980"/>
    </source>
</evidence>
<evidence type="ECO:0000313" key="13">
    <source>
        <dbReference type="Proteomes" id="UP001165082"/>
    </source>
</evidence>
<dbReference type="InterPro" id="IPR027417">
    <property type="entry name" value="P-loop_NTPase"/>
</dbReference>
<dbReference type="GO" id="GO:0008017">
    <property type="term" value="F:microtubule binding"/>
    <property type="evidence" value="ECO:0007669"/>
    <property type="project" value="TreeGrafter"/>
</dbReference>
<dbReference type="CDD" id="cd00821">
    <property type="entry name" value="PH"/>
    <property type="match status" value="1"/>
</dbReference>
<dbReference type="InterPro" id="IPR030381">
    <property type="entry name" value="G_DYNAMIN_dom"/>
</dbReference>
<dbReference type="Pfam" id="PF00350">
    <property type="entry name" value="Dynamin_N"/>
    <property type="match status" value="1"/>
</dbReference>
<keyword evidence="5" id="KW-0378">Hydrolase</keyword>
<evidence type="ECO:0000259" key="10">
    <source>
        <dbReference type="PROSITE" id="PS50003"/>
    </source>
</evidence>
<dbReference type="EMBL" id="BRXZ01007655">
    <property type="protein sequence ID" value="GMI30941.1"/>
    <property type="molecule type" value="Genomic_DNA"/>
</dbReference>
<dbReference type="InterPro" id="IPR019762">
    <property type="entry name" value="Dynamin_GTPase_CS"/>
</dbReference>
<dbReference type="SMART" id="SM00233">
    <property type="entry name" value="PH"/>
    <property type="match status" value="1"/>
</dbReference>